<sequence>MEMVEVKVSSKWARHLFACSPDFIREQCHGRCCEGVKDLKISLTPEEAVRETAKGNMVINGLLRGDPATGKCPYKNSPNGFCFLHGKAHKFLNCVADPFTLVGRTLIVRYRYAMLTCGGQGEPAYKVFRPSLDRIFGNGEAARLVSALDAGLYNPHAEMPQETFDALHAINDIKRGTL</sequence>
<reference evidence="1" key="1">
    <citation type="journal article" date="2015" name="Nature">
        <title>Complex archaea that bridge the gap between prokaryotes and eukaryotes.</title>
        <authorList>
            <person name="Spang A."/>
            <person name="Saw J.H."/>
            <person name="Jorgensen S.L."/>
            <person name="Zaremba-Niedzwiedzka K."/>
            <person name="Martijn J."/>
            <person name="Lind A.E."/>
            <person name="van Eijk R."/>
            <person name="Schleper C."/>
            <person name="Guy L."/>
            <person name="Ettema T.J."/>
        </authorList>
    </citation>
    <scope>NUCLEOTIDE SEQUENCE</scope>
</reference>
<dbReference type="AlphaFoldDB" id="A0A0F8WVA8"/>
<organism evidence="1">
    <name type="scientific">marine sediment metagenome</name>
    <dbReference type="NCBI Taxonomy" id="412755"/>
    <lineage>
        <taxon>unclassified sequences</taxon>
        <taxon>metagenomes</taxon>
        <taxon>ecological metagenomes</taxon>
    </lineage>
</organism>
<protein>
    <recommendedName>
        <fullName evidence="2">YkgJ family cysteine cluster protein</fullName>
    </recommendedName>
</protein>
<gene>
    <name evidence="1" type="ORF">LCGC14_3021170</name>
</gene>
<name>A0A0F8WVA8_9ZZZZ</name>
<accession>A0A0F8WVA8</accession>
<comment type="caution">
    <text evidence="1">The sequence shown here is derived from an EMBL/GenBank/DDBJ whole genome shotgun (WGS) entry which is preliminary data.</text>
</comment>
<dbReference type="EMBL" id="LAZR01062808">
    <property type="protein sequence ID" value="KKK60757.1"/>
    <property type="molecule type" value="Genomic_DNA"/>
</dbReference>
<evidence type="ECO:0000313" key="1">
    <source>
        <dbReference type="EMBL" id="KKK60757.1"/>
    </source>
</evidence>
<proteinExistence type="predicted"/>
<evidence type="ECO:0008006" key="2">
    <source>
        <dbReference type="Google" id="ProtNLM"/>
    </source>
</evidence>